<feature type="chain" id="PRO_5029581998" description="GDSL esterase/lipase" evidence="3">
    <location>
        <begin position="25"/>
        <end position="349"/>
    </location>
</feature>
<dbReference type="PANTHER" id="PTHR45642:SF139">
    <property type="entry name" value="SGNH HYDROLASE-TYPE ESTERASE DOMAIN-CONTAINING PROTEIN"/>
    <property type="match status" value="1"/>
</dbReference>
<name>A0A7J7LUX9_9MAGN</name>
<dbReference type="SUPFAM" id="SSF52266">
    <property type="entry name" value="SGNH hydrolase"/>
    <property type="match status" value="1"/>
</dbReference>
<feature type="signal peptide" evidence="3">
    <location>
        <begin position="1"/>
        <end position="24"/>
    </location>
</feature>
<evidence type="ECO:0000256" key="3">
    <source>
        <dbReference type="SAM" id="SignalP"/>
    </source>
</evidence>
<comment type="similarity">
    <text evidence="1">Belongs to the 'GDSL' lipolytic enzyme family.</text>
</comment>
<organism evidence="4 5">
    <name type="scientific">Kingdonia uniflora</name>
    <dbReference type="NCBI Taxonomy" id="39325"/>
    <lineage>
        <taxon>Eukaryota</taxon>
        <taxon>Viridiplantae</taxon>
        <taxon>Streptophyta</taxon>
        <taxon>Embryophyta</taxon>
        <taxon>Tracheophyta</taxon>
        <taxon>Spermatophyta</taxon>
        <taxon>Magnoliopsida</taxon>
        <taxon>Ranunculales</taxon>
        <taxon>Circaeasteraceae</taxon>
        <taxon>Kingdonia</taxon>
    </lineage>
</organism>
<dbReference type="InterPro" id="IPR001087">
    <property type="entry name" value="GDSL"/>
</dbReference>
<protein>
    <recommendedName>
        <fullName evidence="6">GDSL esterase/lipase</fullName>
    </recommendedName>
</protein>
<evidence type="ECO:0000313" key="5">
    <source>
        <dbReference type="Proteomes" id="UP000541444"/>
    </source>
</evidence>
<sequence length="349" mass="38246">MSSNLLFFFIFFFVIVCARTVCNAATIPKYTAMIVIGDSTVDPGNNNFIPTLFRSNFIPYGQDFPNHIPSGRFTNGKLVTDILAALFGIKELVPAYLNPRLSNDDLRTGVSFASAGSGLDDLTEAEGGVIPVSKQTQIYFKAYKERLITVVGDKEANRIVSGALVVISAGTNDLVFNFYRKESSIISQYQDFLLEKLRDRIQDLYNLGGRTFGIPGLGPVGCIPLVMTLKLKARVCLEDVNADASLFNTKLQKLLHKLQATLPGTIFTYVDLYGLISDMIKNPQKYGFTVTNRGCCGSGLLELGPLCNALTPTCSNTSQFLFWDAVHPSEAVYKVAAKLAFDTLQNAKP</sequence>
<dbReference type="PANTHER" id="PTHR45642">
    <property type="entry name" value="GDSL ESTERASE/LIPASE EXL3"/>
    <property type="match status" value="1"/>
</dbReference>
<dbReference type="Gene3D" id="3.40.50.1110">
    <property type="entry name" value="SGNH hydrolase"/>
    <property type="match status" value="1"/>
</dbReference>
<evidence type="ECO:0000313" key="4">
    <source>
        <dbReference type="EMBL" id="KAF6146342.1"/>
    </source>
</evidence>
<keyword evidence="5" id="KW-1185">Reference proteome</keyword>
<dbReference type="Pfam" id="PF00657">
    <property type="entry name" value="Lipase_GDSL"/>
    <property type="match status" value="1"/>
</dbReference>
<evidence type="ECO:0008006" key="6">
    <source>
        <dbReference type="Google" id="ProtNLM"/>
    </source>
</evidence>
<dbReference type="GO" id="GO:0016788">
    <property type="term" value="F:hydrolase activity, acting on ester bonds"/>
    <property type="evidence" value="ECO:0007669"/>
    <property type="project" value="InterPro"/>
</dbReference>
<comment type="caution">
    <text evidence="4">The sequence shown here is derived from an EMBL/GenBank/DDBJ whole genome shotgun (WGS) entry which is preliminary data.</text>
</comment>
<dbReference type="InterPro" id="IPR035669">
    <property type="entry name" value="SGNH_plant_lipase-like"/>
</dbReference>
<keyword evidence="2 3" id="KW-0732">Signal</keyword>
<dbReference type="InterPro" id="IPR036514">
    <property type="entry name" value="SGNH_hydro_sf"/>
</dbReference>
<accession>A0A7J7LUX9</accession>
<reference evidence="4 5" key="1">
    <citation type="journal article" date="2020" name="IScience">
        <title>Genome Sequencing of the Endangered Kingdonia uniflora (Circaeasteraceae, Ranunculales) Reveals Potential Mechanisms of Evolutionary Specialization.</title>
        <authorList>
            <person name="Sun Y."/>
            <person name="Deng T."/>
            <person name="Zhang A."/>
            <person name="Moore M.J."/>
            <person name="Landis J.B."/>
            <person name="Lin N."/>
            <person name="Zhang H."/>
            <person name="Zhang X."/>
            <person name="Huang J."/>
            <person name="Zhang X."/>
            <person name="Sun H."/>
            <person name="Wang H."/>
        </authorList>
    </citation>
    <scope>NUCLEOTIDE SEQUENCE [LARGE SCALE GENOMIC DNA]</scope>
    <source>
        <strain evidence="4">TB1705</strain>
        <tissue evidence="4">Leaf</tissue>
    </source>
</reference>
<dbReference type="Proteomes" id="UP000541444">
    <property type="component" value="Unassembled WGS sequence"/>
</dbReference>
<dbReference type="EMBL" id="JACGCM010001990">
    <property type="protein sequence ID" value="KAF6146342.1"/>
    <property type="molecule type" value="Genomic_DNA"/>
</dbReference>
<dbReference type="AlphaFoldDB" id="A0A7J7LUX9"/>
<dbReference type="InterPro" id="IPR050592">
    <property type="entry name" value="GDSL_lipolytic_enzyme"/>
</dbReference>
<evidence type="ECO:0000256" key="2">
    <source>
        <dbReference type="ARBA" id="ARBA00022729"/>
    </source>
</evidence>
<gene>
    <name evidence="4" type="ORF">GIB67_020436</name>
</gene>
<proteinExistence type="inferred from homology"/>
<dbReference type="CDD" id="cd01837">
    <property type="entry name" value="SGNH_plant_lipase_like"/>
    <property type="match status" value="1"/>
</dbReference>
<dbReference type="OrthoDB" id="1600564at2759"/>
<evidence type="ECO:0000256" key="1">
    <source>
        <dbReference type="ARBA" id="ARBA00008668"/>
    </source>
</evidence>